<organism evidence="8 9">
    <name type="scientific">Brassica napus</name>
    <name type="common">Rape</name>
    <dbReference type="NCBI Taxonomy" id="3708"/>
    <lineage>
        <taxon>Eukaryota</taxon>
        <taxon>Viridiplantae</taxon>
        <taxon>Streptophyta</taxon>
        <taxon>Embryophyta</taxon>
        <taxon>Tracheophyta</taxon>
        <taxon>Spermatophyta</taxon>
        <taxon>Magnoliopsida</taxon>
        <taxon>eudicotyledons</taxon>
        <taxon>Gunneridae</taxon>
        <taxon>Pentapetalae</taxon>
        <taxon>rosids</taxon>
        <taxon>malvids</taxon>
        <taxon>Brassicales</taxon>
        <taxon>Brassicaceae</taxon>
        <taxon>Brassiceae</taxon>
        <taxon>Brassica</taxon>
    </lineage>
</organism>
<feature type="region of interest" description="Disordered" evidence="6">
    <location>
        <begin position="152"/>
        <end position="179"/>
    </location>
</feature>
<feature type="region of interest" description="Disordered" evidence="6">
    <location>
        <begin position="28"/>
        <end position="57"/>
    </location>
</feature>
<dbReference type="InterPro" id="IPR036603">
    <property type="entry name" value="RBP11-like"/>
</dbReference>
<name>A0ABQ7X2M0_BRANA</name>
<protein>
    <recommendedName>
        <fullName evidence="7">DNA-directed RNA polymerase RBP11-like dimerisation domain-containing protein</fullName>
    </recommendedName>
</protein>
<dbReference type="PANTHER" id="PTHR13946:SF38">
    <property type="entry name" value="GENOME ASSEMBLY, CHROMOSOME: A05"/>
    <property type="match status" value="1"/>
</dbReference>
<evidence type="ECO:0000256" key="4">
    <source>
        <dbReference type="ARBA" id="ARBA00023242"/>
    </source>
</evidence>
<accession>A0ABQ7X2M0</accession>
<dbReference type="InterPro" id="IPR033898">
    <property type="entry name" value="RNAP_AC19"/>
</dbReference>
<dbReference type="InterPro" id="IPR022905">
    <property type="entry name" value="Rpo11-like"/>
</dbReference>
<comment type="subcellular location">
    <subcellularLocation>
        <location evidence="1">Nucleus</location>
    </subcellularLocation>
</comment>
<sequence length="179" mass="20284">MFREIEYGQGFSLLLAPRQPKQNELGFKTQYNATSSSKNDAVTAKGRSREMEHGSFTNDKDASFTLAEEDHTLANAVRFMLNQDPRVTLAGYSIPHPSLECVNVRVQTTGDPAREVLKDACQELMLMNRHVRSVFDKAVSEFKVEQARLAAEEEEKKKAEEEEIKKQRDLLASMDIESD</sequence>
<keyword evidence="3" id="KW-0804">Transcription</keyword>
<dbReference type="CDD" id="cd07029">
    <property type="entry name" value="RNAP_I_III_AC19"/>
    <property type="match status" value="1"/>
</dbReference>
<dbReference type="Gene3D" id="3.30.1360.10">
    <property type="entry name" value="RNA polymerase, RBP11-like subunit"/>
    <property type="match status" value="1"/>
</dbReference>
<evidence type="ECO:0000256" key="5">
    <source>
        <dbReference type="ARBA" id="ARBA00025751"/>
    </source>
</evidence>
<dbReference type="PANTHER" id="PTHR13946">
    <property type="entry name" value="DNA-DIRECTED RNA POLYMERASE I,II,III"/>
    <property type="match status" value="1"/>
</dbReference>
<dbReference type="InterPro" id="IPR008193">
    <property type="entry name" value="RNA_pol_Rpb11_13-16kDa_CS"/>
</dbReference>
<evidence type="ECO:0000256" key="6">
    <source>
        <dbReference type="SAM" id="MobiDB-lite"/>
    </source>
</evidence>
<feature type="compositionally biased region" description="Basic and acidic residues" evidence="6">
    <location>
        <begin position="47"/>
        <end position="57"/>
    </location>
</feature>
<dbReference type="Pfam" id="PF13656">
    <property type="entry name" value="RNA_pol_L_2"/>
    <property type="match status" value="1"/>
</dbReference>
<evidence type="ECO:0000259" key="7">
    <source>
        <dbReference type="Pfam" id="PF13656"/>
    </source>
</evidence>
<evidence type="ECO:0000256" key="1">
    <source>
        <dbReference type="ARBA" id="ARBA00004123"/>
    </source>
</evidence>
<dbReference type="EMBL" id="JAGKQM010002558">
    <property type="protein sequence ID" value="KAH0849343.1"/>
    <property type="molecule type" value="Genomic_DNA"/>
</dbReference>
<dbReference type="HAMAP" id="MF_00261">
    <property type="entry name" value="RNApol_arch_Rpo11"/>
    <property type="match status" value="1"/>
</dbReference>
<evidence type="ECO:0000313" key="9">
    <source>
        <dbReference type="Proteomes" id="UP000824890"/>
    </source>
</evidence>
<evidence type="ECO:0000256" key="3">
    <source>
        <dbReference type="ARBA" id="ARBA00023163"/>
    </source>
</evidence>
<feature type="compositionally biased region" description="Polar residues" evidence="6">
    <location>
        <begin position="29"/>
        <end position="40"/>
    </location>
</feature>
<comment type="caution">
    <text evidence="8">The sequence shown here is derived from an EMBL/GenBank/DDBJ whole genome shotgun (WGS) entry which is preliminary data.</text>
</comment>
<keyword evidence="4" id="KW-0539">Nucleus</keyword>
<evidence type="ECO:0000256" key="2">
    <source>
        <dbReference type="ARBA" id="ARBA00022478"/>
    </source>
</evidence>
<comment type="similarity">
    <text evidence="5">Belongs to the archaeal Rpo11/eukaryotic RPB11/RPC19 RNA polymerase subunit family.</text>
</comment>
<feature type="domain" description="DNA-directed RNA polymerase RBP11-like dimerisation" evidence="7">
    <location>
        <begin position="62"/>
        <end position="132"/>
    </location>
</feature>
<dbReference type="PROSITE" id="PS01154">
    <property type="entry name" value="RNA_POL_L_13KD"/>
    <property type="match status" value="1"/>
</dbReference>
<dbReference type="SUPFAM" id="SSF55257">
    <property type="entry name" value="RBP11-like subunits of RNA polymerase"/>
    <property type="match status" value="1"/>
</dbReference>
<reference evidence="8 9" key="1">
    <citation type="submission" date="2021-05" db="EMBL/GenBank/DDBJ databases">
        <title>Genome Assembly of Synthetic Allotetraploid Brassica napus Reveals Homoeologous Exchanges between Subgenomes.</title>
        <authorList>
            <person name="Davis J.T."/>
        </authorList>
    </citation>
    <scope>NUCLEOTIDE SEQUENCE [LARGE SCALE GENOMIC DNA]</scope>
    <source>
        <strain evidence="9">cv. Da-Ae</strain>
        <tissue evidence="8">Seedling</tissue>
    </source>
</reference>
<keyword evidence="9" id="KW-1185">Reference proteome</keyword>
<gene>
    <name evidence="8" type="ORF">HID58_090358</name>
</gene>
<keyword evidence="2" id="KW-0240">DNA-directed RNA polymerase</keyword>
<dbReference type="Proteomes" id="UP000824890">
    <property type="component" value="Unassembled WGS sequence"/>
</dbReference>
<dbReference type="InterPro" id="IPR009025">
    <property type="entry name" value="RBP11-like_dimer"/>
</dbReference>
<feature type="compositionally biased region" description="Basic and acidic residues" evidence="6">
    <location>
        <begin position="152"/>
        <end position="169"/>
    </location>
</feature>
<evidence type="ECO:0000313" key="8">
    <source>
        <dbReference type="EMBL" id="KAH0849343.1"/>
    </source>
</evidence>
<proteinExistence type="inferred from homology"/>